<dbReference type="AlphaFoldDB" id="A0A1E1K0B1"/>
<keyword evidence="3" id="KW-1185">Reference proteome</keyword>
<accession>A0A1E1K0B1</accession>
<evidence type="ECO:0000313" key="2">
    <source>
        <dbReference type="EMBL" id="CZS91575.1"/>
    </source>
</evidence>
<name>A0A1E1K0B1_9HELO</name>
<feature type="region of interest" description="Disordered" evidence="1">
    <location>
        <begin position="231"/>
        <end position="366"/>
    </location>
</feature>
<proteinExistence type="predicted"/>
<organism evidence="2 3">
    <name type="scientific">Rhynchosporium agropyri</name>
    <dbReference type="NCBI Taxonomy" id="914238"/>
    <lineage>
        <taxon>Eukaryota</taxon>
        <taxon>Fungi</taxon>
        <taxon>Dikarya</taxon>
        <taxon>Ascomycota</taxon>
        <taxon>Pezizomycotina</taxon>
        <taxon>Leotiomycetes</taxon>
        <taxon>Helotiales</taxon>
        <taxon>Ploettnerulaceae</taxon>
        <taxon>Rhynchosporium</taxon>
    </lineage>
</organism>
<feature type="compositionally biased region" description="Basic residues" evidence="1">
    <location>
        <begin position="357"/>
        <end position="366"/>
    </location>
</feature>
<dbReference type="InterPro" id="IPR018809">
    <property type="entry name" value="DUF2406"/>
</dbReference>
<reference evidence="3" key="1">
    <citation type="submission" date="2016-03" db="EMBL/GenBank/DDBJ databases">
        <authorList>
            <person name="Guldener U."/>
        </authorList>
    </citation>
    <scope>NUCLEOTIDE SEQUENCE [LARGE SCALE GENOMIC DNA]</scope>
    <source>
        <strain evidence="3">04CH-RAC-A.6.1</strain>
    </source>
</reference>
<feature type="compositionally biased region" description="Polar residues" evidence="1">
    <location>
        <begin position="231"/>
        <end position="246"/>
    </location>
</feature>
<dbReference type="Proteomes" id="UP000178912">
    <property type="component" value="Unassembled WGS sequence"/>
</dbReference>
<feature type="region of interest" description="Disordered" evidence="1">
    <location>
        <begin position="1"/>
        <end position="110"/>
    </location>
</feature>
<feature type="compositionally biased region" description="Basic and acidic residues" evidence="1">
    <location>
        <begin position="98"/>
        <end position="110"/>
    </location>
</feature>
<feature type="compositionally biased region" description="Low complexity" evidence="1">
    <location>
        <begin position="293"/>
        <end position="309"/>
    </location>
</feature>
<dbReference type="PANTHER" id="PTHR28186:SF1">
    <property type="entry name" value="MEIOTICALLY UP-REGULATED GENE 9 PROTEIN"/>
    <property type="match status" value="1"/>
</dbReference>
<feature type="compositionally biased region" description="Polar residues" evidence="1">
    <location>
        <begin position="146"/>
        <end position="158"/>
    </location>
</feature>
<dbReference type="EMBL" id="FJUX01000008">
    <property type="protein sequence ID" value="CZS91575.1"/>
    <property type="molecule type" value="Genomic_DNA"/>
</dbReference>
<dbReference type="Pfam" id="PF10295">
    <property type="entry name" value="DUF2406"/>
    <property type="match status" value="1"/>
</dbReference>
<dbReference type="PANTHER" id="PTHR28186">
    <property type="entry name" value="MEIOTICALLY UP-REGULATED GENE 9 PROTEIN"/>
    <property type="match status" value="1"/>
</dbReference>
<protein>
    <submittedName>
        <fullName evidence="2">Uncharacterized protein</fullName>
    </submittedName>
</protein>
<feature type="compositionally biased region" description="Polar residues" evidence="1">
    <location>
        <begin position="168"/>
        <end position="178"/>
    </location>
</feature>
<feature type="compositionally biased region" description="Polar residues" evidence="1">
    <location>
        <begin position="337"/>
        <end position="347"/>
    </location>
</feature>
<feature type="compositionally biased region" description="Basic and acidic residues" evidence="1">
    <location>
        <begin position="41"/>
        <end position="54"/>
    </location>
</feature>
<gene>
    <name evidence="2" type="ORF">RAG0_02155</name>
</gene>
<evidence type="ECO:0000313" key="3">
    <source>
        <dbReference type="Proteomes" id="UP000178912"/>
    </source>
</evidence>
<dbReference type="OrthoDB" id="5330253at2759"/>
<feature type="region of interest" description="Disordered" evidence="1">
    <location>
        <begin position="146"/>
        <end position="180"/>
    </location>
</feature>
<sequence length="366" mass="40364">MSSSKNHPLPTPPGQQRPRAQSHFSFRSTHSRKSSSGSQKIDLHESHQEKESKRLTTKADPQMALNEAEPSMVAREKASLAPIRAIQHRDNQGNPIADPDRSNPTRSRWERPLDTIRAFEAAIDGNYSGSRKSYLRTDSDAQSTYNRRSSYFGGTQVTTDDRYRGQSGYYNGRSQSYRPESFADGRGNGMMRPDSYFHDQSNGYHPNRARYPRTASEPHFNYGQGVYPMPGNQSSYETVATASGSGSDPAGYQTPLSENSSIDRAAPLPLVREPGESYGFNGFGANPQYAPPGSGLQNQQNGFGGQPRQANGYPTPAPQVPRKESSLRVPIKLGKSNGYTGQQSDSQLPAAAEKRKSWFGKKFSKS</sequence>
<feature type="compositionally biased region" description="Low complexity" evidence="1">
    <location>
        <begin position="21"/>
        <end position="40"/>
    </location>
</feature>
<evidence type="ECO:0000256" key="1">
    <source>
        <dbReference type="SAM" id="MobiDB-lite"/>
    </source>
</evidence>